<dbReference type="STRING" id="1302690.BUE76_12630"/>
<dbReference type="PROSITE" id="PS01124">
    <property type="entry name" value="HTH_ARAC_FAMILY_2"/>
    <property type="match status" value="1"/>
</dbReference>
<keyword evidence="2" id="KW-0238">DNA-binding</keyword>
<evidence type="ECO:0000256" key="3">
    <source>
        <dbReference type="ARBA" id="ARBA00023163"/>
    </source>
</evidence>
<evidence type="ECO:0000256" key="1">
    <source>
        <dbReference type="ARBA" id="ARBA00023015"/>
    </source>
</evidence>
<dbReference type="SUPFAM" id="SSF51182">
    <property type="entry name" value="RmlC-like cupins"/>
    <property type="match status" value="1"/>
</dbReference>
<dbReference type="OrthoDB" id="745435at2"/>
<dbReference type="Gene3D" id="2.60.120.10">
    <property type="entry name" value="Jelly Rolls"/>
    <property type="match status" value="1"/>
</dbReference>
<reference evidence="5 6" key="1">
    <citation type="submission" date="2016-11" db="EMBL/GenBank/DDBJ databases">
        <authorList>
            <person name="Jaros S."/>
            <person name="Januszkiewicz K."/>
            <person name="Wedrychowicz H."/>
        </authorList>
    </citation>
    <scope>NUCLEOTIDE SEQUENCE [LARGE SCALE GENOMIC DNA]</scope>
    <source>
        <strain evidence="5 6">DSM 26897</strain>
    </source>
</reference>
<keyword evidence="1" id="KW-0805">Transcription regulation</keyword>
<feature type="domain" description="HTH araC/xylS-type" evidence="4">
    <location>
        <begin position="187"/>
        <end position="285"/>
    </location>
</feature>
<keyword evidence="3" id="KW-0804">Transcription</keyword>
<dbReference type="InterPro" id="IPR014710">
    <property type="entry name" value="RmlC-like_jellyroll"/>
</dbReference>
<name>A0A1M4VCG6_9BACT</name>
<dbReference type="SMART" id="SM00342">
    <property type="entry name" value="HTH_ARAC"/>
    <property type="match status" value="1"/>
</dbReference>
<dbReference type="Pfam" id="PF02311">
    <property type="entry name" value="AraC_binding"/>
    <property type="match status" value="1"/>
</dbReference>
<organism evidence="5 6">
    <name type="scientific">Cnuella takakiae</name>
    <dbReference type="NCBI Taxonomy" id="1302690"/>
    <lineage>
        <taxon>Bacteria</taxon>
        <taxon>Pseudomonadati</taxon>
        <taxon>Bacteroidota</taxon>
        <taxon>Chitinophagia</taxon>
        <taxon>Chitinophagales</taxon>
        <taxon>Chitinophagaceae</taxon>
        <taxon>Cnuella</taxon>
    </lineage>
</organism>
<evidence type="ECO:0000256" key="2">
    <source>
        <dbReference type="ARBA" id="ARBA00023125"/>
    </source>
</evidence>
<evidence type="ECO:0000313" key="6">
    <source>
        <dbReference type="Proteomes" id="UP000184368"/>
    </source>
</evidence>
<proteinExistence type="predicted"/>
<evidence type="ECO:0000259" key="4">
    <source>
        <dbReference type="PROSITE" id="PS01124"/>
    </source>
</evidence>
<dbReference type="Pfam" id="PF12833">
    <property type="entry name" value="HTH_18"/>
    <property type="match status" value="1"/>
</dbReference>
<dbReference type="InterPro" id="IPR009057">
    <property type="entry name" value="Homeodomain-like_sf"/>
</dbReference>
<dbReference type="Proteomes" id="UP000184368">
    <property type="component" value="Unassembled WGS sequence"/>
</dbReference>
<dbReference type="GO" id="GO:0043565">
    <property type="term" value="F:sequence-specific DNA binding"/>
    <property type="evidence" value="ECO:0007669"/>
    <property type="project" value="InterPro"/>
</dbReference>
<dbReference type="InterPro" id="IPR018060">
    <property type="entry name" value="HTH_AraC"/>
</dbReference>
<dbReference type="SUPFAM" id="SSF46689">
    <property type="entry name" value="Homeodomain-like"/>
    <property type="match status" value="2"/>
</dbReference>
<gene>
    <name evidence="5" type="ORF">SAMN05444008_102217</name>
</gene>
<keyword evidence="6" id="KW-1185">Reference proteome</keyword>
<accession>A0A1M4VCG6</accession>
<dbReference type="Gene3D" id="1.10.10.60">
    <property type="entry name" value="Homeodomain-like"/>
    <property type="match status" value="2"/>
</dbReference>
<dbReference type="PANTHER" id="PTHR43280:SF27">
    <property type="entry name" value="TRANSCRIPTIONAL REGULATOR MTLR"/>
    <property type="match status" value="1"/>
</dbReference>
<protein>
    <submittedName>
        <fullName evidence="5">Transcriptional regulator, AraC family</fullName>
    </submittedName>
</protein>
<evidence type="ECO:0000313" key="5">
    <source>
        <dbReference type="EMBL" id="SHE66625.1"/>
    </source>
</evidence>
<dbReference type="PANTHER" id="PTHR43280">
    <property type="entry name" value="ARAC-FAMILY TRANSCRIPTIONAL REGULATOR"/>
    <property type="match status" value="1"/>
</dbReference>
<dbReference type="EMBL" id="FQUO01000002">
    <property type="protein sequence ID" value="SHE66625.1"/>
    <property type="molecule type" value="Genomic_DNA"/>
</dbReference>
<sequence length="289" mass="33408">MKAALHKSAIPETQIFQVRHLRDPHFDPVWHAHSEYQLFLVLQGSGTRFIGDSITHFGPGELVFTGPHLPHLWRSDEAYFRPGSNLEVEGIVVYLNEHFLGNDILKKTEMVGLQKFFERSLRGLQFQGTVRSKVARMLQNLCTLHGLPSVILLLQMLDLLASTHEFDYVSSRTYEGHETEQEKDRVNLVYAYLLRNFKNKISLEEIAALLHMTPTSFSRYFTSKTGRPFSRFLAEIRISHACKLLTNTEATVAQVCYECGYSTLSNFNKHFREIMHQNPVQYKREFLSI</sequence>
<dbReference type="AlphaFoldDB" id="A0A1M4VCG6"/>
<dbReference type="InterPro" id="IPR003313">
    <property type="entry name" value="AraC-bd"/>
</dbReference>
<dbReference type="GO" id="GO:0003700">
    <property type="term" value="F:DNA-binding transcription factor activity"/>
    <property type="evidence" value="ECO:0007669"/>
    <property type="project" value="InterPro"/>
</dbReference>
<dbReference type="InterPro" id="IPR011051">
    <property type="entry name" value="RmlC_Cupin_sf"/>
</dbReference>
<dbReference type="RefSeq" id="WP_073039889.1">
    <property type="nucleotide sequence ID" value="NZ_FQUO01000002.1"/>
</dbReference>